<sequence>MLYTEHWSTTCLSAEEHGALTGSDPLTISHPLFNPPPYSLSSHPTPLHRQLQLLAYQSALLSTNPRAMCVGQRSAYLRFRGHPMRSAESRELKRRPGMNRQKHSCQSGLAVLPGSLLPCL</sequence>
<dbReference type="AlphaFoldDB" id="A0ABD0LFE9"/>
<accession>A0ABD0LFE9</accession>
<proteinExistence type="predicted"/>
<keyword evidence="3" id="KW-1185">Reference proteome</keyword>
<feature type="compositionally biased region" description="Basic residues" evidence="1">
    <location>
        <begin position="92"/>
        <end position="103"/>
    </location>
</feature>
<evidence type="ECO:0000313" key="3">
    <source>
        <dbReference type="Proteomes" id="UP001519460"/>
    </source>
</evidence>
<gene>
    <name evidence="2" type="ORF">BaRGS_00010684</name>
</gene>
<dbReference type="Proteomes" id="UP001519460">
    <property type="component" value="Unassembled WGS sequence"/>
</dbReference>
<organism evidence="2 3">
    <name type="scientific">Batillaria attramentaria</name>
    <dbReference type="NCBI Taxonomy" id="370345"/>
    <lineage>
        <taxon>Eukaryota</taxon>
        <taxon>Metazoa</taxon>
        <taxon>Spiralia</taxon>
        <taxon>Lophotrochozoa</taxon>
        <taxon>Mollusca</taxon>
        <taxon>Gastropoda</taxon>
        <taxon>Caenogastropoda</taxon>
        <taxon>Sorbeoconcha</taxon>
        <taxon>Cerithioidea</taxon>
        <taxon>Batillariidae</taxon>
        <taxon>Batillaria</taxon>
    </lineage>
</organism>
<evidence type="ECO:0000256" key="1">
    <source>
        <dbReference type="SAM" id="MobiDB-lite"/>
    </source>
</evidence>
<dbReference type="EMBL" id="JACVVK020000053">
    <property type="protein sequence ID" value="KAK7498096.1"/>
    <property type="molecule type" value="Genomic_DNA"/>
</dbReference>
<name>A0ABD0LFE9_9CAEN</name>
<reference evidence="2 3" key="1">
    <citation type="journal article" date="2023" name="Sci. Data">
        <title>Genome assembly of the Korean intertidal mud-creeper Batillaria attramentaria.</title>
        <authorList>
            <person name="Patra A.K."/>
            <person name="Ho P.T."/>
            <person name="Jun S."/>
            <person name="Lee S.J."/>
            <person name="Kim Y."/>
            <person name="Won Y.J."/>
        </authorList>
    </citation>
    <scope>NUCLEOTIDE SEQUENCE [LARGE SCALE GENOMIC DNA]</scope>
    <source>
        <strain evidence="2">Wonlab-2016</strain>
    </source>
</reference>
<comment type="caution">
    <text evidence="2">The sequence shown here is derived from an EMBL/GenBank/DDBJ whole genome shotgun (WGS) entry which is preliminary data.</text>
</comment>
<evidence type="ECO:0000313" key="2">
    <source>
        <dbReference type="EMBL" id="KAK7498096.1"/>
    </source>
</evidence>
<protein>
    <submittedName>
        <fullName evidence="2">Uncharacterized protein</fullName>
    </submittedName>
</protein>
<feature type="region of interest" description="Disordered" evidence="1">
    <location>
        <begin position="85"/>
        <end position="105"/>
    </location>
</feature>